<reference evidence="1 2" key="1">
    <citation type="journal article" date="2014" name="Genome Announc.">
        <title>Draft Genome Sequences of Marine Flavobacterium Algibacter lectus Strains SS8 and NR4.</title>
        <authorList>
            <person name="Takatani N."/>
            <person name="Nakanishi M."/>
            <person name="Meirelles P."/>
            <person name="Mino S."/>
            <person name="Suda W."/>
            <person name="Oshima K."/>
            <person name="Hattori M."/>
            <person name="Ohkuma M."/>
            <person name="Hosokawa M."/>
            <person name="Miyashita K."/>
            <person name="Thompson F.L."/>
            <person name="Niwa A."/>
            <person name="Sawabe T."/>
            <person name="Sawabe T."/>
        </authorList>
    </citation>
    <scope>NUCLEOTIDE SEQUENCE [LARGE SCALE GENOMIC DNA]</scope>
    <source>
        <strain evidence="2">JCM19274</strain>
    </source>
</reference>
<dbReference type="AlphaFoldDB" id="A0A090WY40"/>
<sequence>MNIKYNGNIKALNSNWKSSFANFNNVNIEIPIDIKLQGGEPIWFDWNRYNMDRVTEWFKFNQDNLHAVNPRSGYAHKIISKNIL</sequence>
<organism evidence="1 2">
    <name type="scientific">Algibacter lectus</name>
    <dbReference type="NCBI Taxonomy" id="221126"/>
    <lineage>
        <taxon>Bacteria</taxon>
        <taxon>Pseudomonadati</taxon>
        <taxon>Bacteroidota</taxon>
        <taxon>Flavobacteriia</taxon>
        <taxon>Flavobacteriales</taxon>
        <taxon>Flavobacteriaceae</taxon>
        <taxon>Algibacter</taxon>
    </lineage>
</organism>
<name>A0A090WY40_9FLAO</name>
<evidence type="ECO:0000313" key="2">
    <source>
        <dbReference type="Proteomes" id="UP000029643"/>
    </source>
</evidence>
<accession>A0A090WY40</accession>
<dbReference type="Gene3D" id="3.20.20.80">
    <property type="entry name" value="Glycosidases"/>
    <property type="match status" value="1"/>
</dbReference>
<dbReference type="Proteomes" id="UP000029643">
    <property type="component" value="Unassembled WGS sequence"/>
</dbReference>
<dbReference type="EMBL" id="BBNU01000020">
    <property type="protein sequence ID" value="GAL81985.1"/>
    <property type="molecule type" value="Genomic_DNA"/>
</dbReference>
<proteinExistence type="predicted"/>
<protein>
    <submittedName>
        <fullName evidence="1">Uncharacterized protein</fullName>
    </submittedName>
</protein>
<comment type="caution">
    <text evidence="1">The sequence shown here is derived from an EMBL/GenBank/DDBJ whole genome shotgun (WGS) entry which is preliminary data.</text>
</comment>
<evidence type="ECO:0000313" key="1">
    <source>
        <dbReference type="EMBL" id="GAL81985.1"/>
    </source>
</evidence>
<gene>
    <name evidence="1" type="ORF">JCM19274_165</name>
</gene>